<proteinExistence type="predicted"/>
<keyword evidence="1" id="KW-1133">Transmembrane helix</keyword>
<dbReference type="RefSeq" id="WP_184234632.1">
    <property type="nucleotide sequence ID" value="NZ_JACHMJ010000001.1"/>
</dbReference>
<evidence type="ECO:0000256" key="1">
    <source>
        <dbReference type="SAM" id="Phobius"/>
    </source>
</evidence>
<evidence type="ECO:0000313" key="3">
    <source>
        <dbReference type="Proteomes" id="UP000536685"/>
    </source>
</evidence>
<dbReference type="Proteomes" id="UP000536685">
    <property type="component" value="Unassembled WGS sequence"/>
</dbReference>
<evidence type="ECO:0000313" key="2">
    <source>
        <dbReference type="EMBL" id="MBB5842856.1"/>
    </source>
</evidence>
<protein>
    <submittedName>
        <fullName evidence="2">Putative PurR-regulated permease PerM</fullName>
    </submittedName>
</protein>
<keyword evidence="1" id="KW-0472">Membrane</keyword>
<feature type="transmembrane region" description="Helical" evidence="1">
    <location>
        <begin position="12"/>
        <end position="37"/>
    </location>
</feature>
<dbReference type="EMBL" id="JACHMJ010000001">
    <property type="protein sequence ID" value="MBB5842856.1"/>
    <property type="molecule type" value="Genomic_DNA"/>
</dbReference>
<comment type="caution">
    <text evidence="2">The sequence shown here is derived from an EMBL/GenBank/DDBJ whole genome shotgun (WGS) entry which is preliminary data.</text>
</comment>
<organism evidence="2 3">
    <name type="scientific">Conyzicola lurida</name>
    <dbReference type="NCBI Taxonomy" id="1172621"/>
    <lineage>
        <taxon>Bacteria</taxon>
        <taxon>Bacillati</taxon>
        <taxon>Actinomycetota</taxon>
        <taxon>Actinomycetes</taxon>
        <taxon>Micrococcales</taxon>
        <taxon>Microbacteriaceae</taxon>
        <taxon>Conyzicola</taxon>
    </lineage>
</organism>
<sequence>MPRSRFAPHRQRAVWFALGTGITAVMFIAFTVLIPLLTVIGTASGAAWFVRVPFDRITVAVFAGYLLSAGLLALILRTRRGPAAWILAVAAAVAALIVSLYPVVAAAVAGAEQADEIIPFISELIGSAVGFFGS</sequence>
<feature type="transmembrane region" description="Helical" evidence="1">
    <location>
        <begin position="83"/>
        <end position="111"/>
    </location>
</feature>
<keyword evidence="3" id="KW-1185">Reference proteome</keyword>
<accession>A0A841AMB8</accession>
<dbReference type="AlphaFoldDB" id="A0A841AMB8"/>
<feature type="transmembrane region" description="Helical" evidence="1">
    <location>
        <begin position="57"/>
        <end position="76"/>
    </location>
</feature>
<name>A0A841AMB8_9MICO</name>
<reference evidence="2 3" key="1">
    <citation type="submission" date="2020-08" db="EMBL/GenBank/DDBJ databases">
        <title>Sequencing the genomes of 1000 actinobacteria strains.</title>
        <authorList>
            <person name="Klenk H.-P."/>
        </authorList>
    </citation>
    <scope>NUCLEOTIDE SEQUENCE [LARGE SCALE GENOMIC DNA]</scope>
    <source>
        <strain evidence="2 3">DSM 105784</strain>
    </source>
</reference>
<keyword evidence="1" id="KW-0812">Transmembrane</keyword>
<gene>
    <name evidence="2" type="ORF">HD599_001179</name>
</gene>